<evidence type="ECO:0000256" key="2">
    <source>
        <dbReference type="ARBA" id="ARBA00022833"/>
    </source>
</evidence>
<evidence type="ECO:0000256" key="3">
    <source>
        <dbReference type="PROSITE-ProRule" id="PRU00175"/>
    </source>
</evidence>
<dbReference type="Proteomes" id="UP000038040">
    <property type="component" value="Unplaced"/>
</dbReference>
<dbReference type="OrthoDB" id="5855668at2759"/>
<proteinExistence type="predicted"/>
<accession>A0A0N4U6V1</accession>
<dbReference type="InterPro" id="IPR013083">
    <property type="entry name" value="Znf_RING/FYVE/PHD"/>
</dbReference>
<gene>
    <name evidence="5" type="ORF">DME_LOCUS7039</name>
</gene>
<dbReference type="InterPro" id="IPR001841">
    <property type="entry name" value="Znf_RING"/>
</dbReference>
<dbReference type="GO" id="GO:0008270">
    <property type="term" value="F:zinc ion binding"/>
    <property type="evidence" value="ECO:0007669"/>
    <property type="project" value="UniProtKB-KW"/>
</dbReference>
<evidence type="ECO:0000256" key="1">
    <source>
        <dbReference type="ARBA" id="ARBA00022771"/>
    </source>
</evidence>
<organism evidence="6 8">
    <name type="scientific">Dracunculus medinensis</name>
    <name type="common">Guinea worm</name>
    <dbReference type="NCBI Taxonomy" id="318479"/>
    <lineage>
        <taxon>Eukaryota</taxon>
        <taxon>Metazoa</taxon>
        <taxon>Ecdysozoa</taxon>
        <taxon>Nematoda</taxon>
        <taxon>Chromadorea</taxon>
        <taxon>Rhabditida</taxon>
        <taxon>Spirurina</taxon>
        <taxon>Dracunculoidea</taxon>
        <taxon>Dracunculidae</taxon>
        <taxon>Dracunculus</taxon>
    </lineage>
</organism>
<evidence type="ECO:0000259" key="4">
    <source>
        <dbReference type="PROSITE" id="PS50089"/>
    </source>
</evidence>
<keyword evidence="7" id="KW-1185">Reference proteome</keyword>
<evidence type="ECO:0000313" key="7">
    <source>
        <dbReference type="Proteomes" id="UP000274756"/>
    </source>
</evidence>
<evidence type="ECO:0000313" key="8">
    <source>
        <dbReference type="WBParaSite" id="DME_0000267901-mRNA-1"/>
    </source>
</evidence>
<reference evidence="8" key="1">
    <citation type="submission" date="2017-02" db="UniProtKB">
        <authorList>
            <consortium name="WormBaseParasite"/>
        </authorList>
    </citation>
    <scope>IDENTIFICATION</scope>
</reference>
<dbReference type="WBParaSite" id="DME_0000267901-mRNA-1">
    <property type="protein sequence ID" value="DME_0000267901-mRNA-1"/>
    <property type="gene ID" value="DME_0000267901"/>
</dbReference>
<sequence>TNVPLCTWCSENKIEVLLLPCAHAVCCNSCKQKYIDIEQNKNTLLSSKRNVVCPICRKKVIEFAFIWFFSNSCSLCGCNTLNAVAGGPNGCGCVIGCYEKAIEWRKERKSCPICNHPLDEIIKIFIQADIS</sequence>
<dbReference type="Pfam" id="PF13920">
    <property type="entry name" value="zf-C3HC4_3"/>
    <property type="match status" value="1"/>
</dbReference>
<keyword evidence="1 3" id="KW-0479">Metal-binding</keyword>
<evidence type="ECO:0000313" key="5">
    <source>
        <dbReference type="EMBL" id="VDN57066.1"/>
    </source>
</evidence>
<keyword evidence="2" id="KW-0862">Zinc</keyword>
<name>A0A0N4U6V1_DRAME</name>
<reference evidence="5 7" key="2">
    <citation type="submission" date="2018-11" db="EMBL/GenBank/DDBJ databases">
        <authorList>
            <consortium name="Pathogen Informatics"/>
        </authorList>
    </citation>
    <scope>NUCLEOTIDE SEQUENCE [LARGE SCALE GENOMIC DNA]</scope>
</reference>
<dbReference type="Proteomes" id="UP000274756">
    <property type="component" value="Unassembled WGS sequence"/>
</dbReference>
<dbReference type="EMBL" id="UYYG01001158">
    <property type="protein sequence ID" value="VDN57066.1"/>
    <property type="molecule type" value="Genomic_DNA"/>
</dbReference>
<dbReference type="Gene3D" id="3.30.40.10">
    <property type="entry name" value="Zinc/RING finger domain, C3HC4 (zinc finger)"/>
    <property type="match status" value="2"/>
</dbReference>
<keyword evidence="1 3" id="KW-0863">Zinc-finger</keyword>
<dbReference type="AlphaFoldDB" id="A0A0N4U6V1"/>
<evidence type="ECO:0000313" key="6">
    <source>
        <dbReference type="Proteomes" id="UP000038040"/>
    </source>
</evidence>
<dbReference type="PROSITE" id="PS50089">
    <property type="entry name" value="ZF_RING_2"/>
    <property type="match status" value="1"/>
</dbReference>
<dbReference type="SUPFAM" id="SSF57850">
    <property type="entry name" value="RING/U-box"/>
    <property type="match status" value="1"/>
</dbReference>
<feature type="domain" description="RING-type" evidence="4">
    <location>
        <begin position="6"/>
        <end position="57"/>
    </location>
</feature>
<protein>
    <submittedName>
        <fullName evidence="8">RING-type domain-containing protein</fullName>
    </submittedName>
</protein>